<dbReference type="EMBL" id="ANHY01000004">
    <property type="protein sequence ID" value="EKV32238.1"/>
    <property type="molecule type" value="Genomic_DNA"/>
</dbReference>
<dbReference type="PATRIC" id="fig|1238182.3.peg.1050"/>
<dbReference type="AlphaFoldDB" id="K9HPP1"/>
<accession>K9HPP1</accession>
<gene>
    <name evidence="3" type="ORF">C882_3302</name>
</gene>
<dbReference type="GO" id="GO:0003677">
    <property type="term" value="F:DNA binding"/>
    <property type="evidence" value="ECO:0007669"/>
    <property type="project" value="UniProtKB-KW"/>
</dbReference>
<dbReference type="PROSITE" id="PS50943">
    <property type="entry name" value="HTH_CROC1"/>
    <property type="match status" value="1"/>
</dbReference>
<dbReference type="InterPro" id="IPR013430">
    <property type="entry name" value="Toxin_antidote_HigA"/>
</dbReference>
<keyword evidence="4" id="KW-1185">Reference proteome</keyword>
<dbReference type="InterPro" id="IPR001387">
    <property type="entry name" value="Cro/C1-type_HTH"/>
</dbReference>
<dbReference type="PANTHER" id="PTHR36924">
    <property type="entry name" value="ANTITOXIN HIGA-1"/>
    <property type="match status" value="1"/>
</dbReference>
<name>K9HPP1_9PROT</name>
<organism evidence="3 4">
    <name type="scientific">Caenispirillum salinarum AK4</name>
    <dbReference type="NCBI Taxonomy" id="1238182"/>
    <lineage>
        <taxon>Bacteria</taxon>
        <taxon>Pseudomonadati</taxon>
        <taxon>Pseudomonadota</taxon>
        <taxon>Alphaproteobacteria</taxon>
        <taxon>Rhodospirillales</taxon>
        <taxon>Novispirillaceae</taxon>
        <taxon>Caenispirillum</taxon>
    </lineage>
</organism>
<proteinExistence type="predicted"/>
<sequence length="108" mass="12271">MSKSSTTMTDMIEEWLPNPHPGEILSEDFLKPMGLSQNALARAVDVPPRRINEIVQGKRAITADTDLRLSRYFGVSEGLFMALQNDYDLIKRRRQIADQLDRITPRAA</sequence>
<dbReference type="NCBIfam" id="TIGR02607">
    <property type="entry name" value="antidote_HigA"/>
    <property type="match status" value="1"/>
</dbReference>
<evidence type="ECO:0000313" key="4">
    <source>
        <dbReference type="Proteomes" id="UP000009881"/>
    </source>
</evidence>
<evidence type="ECO:0000259" key="2">
    <source>
        <dbReference type="PROSITE" id="PS50943"/>
    </source>
</evidence>
<dbReference type="PANTHER" id="PTHR36924:SF1">
    <property type="entry name" value="ANTITOXIN HIGA-1"/>
    <property type="match status" value="1"/>
</dbReference>
<feature type="domain" description="HTH cro/C1-type" evidence="2">
    <location>
        <begin position="34"/>
        <end position="80"/>
    </location>
</feature>
<dbReference type="SMART" id="SM00530">
    <property type="entry name" value="HTH_XRE"/>
    <property type="match status" value="1"/>
</dbReference>
<dbReference type="eggNOG" id="COG3093">
    <property type="taxonomic scope" value="Bacteria"/>
</dbReference>
<dbReference type="STRING" id="1238182.C882_3302"/>
<comment type="caution">
    <text evidence="3">The sequence shown here is derived from an EMBL/GenBank/DDBJ whole genome shotgun (WGS) entry which is preliminary data.</text>
</comment>
<dbReference type="Gene3D" id="1.10.260.40">
    <property type="entry name" value="lambda repressor-like DNA-binding domains"/>
    <property type="match status" value="1"/>
</dbReference>
<dbReference type="CDD" id="cd00093">
    <property type="entry name" value="HTH_XRE"/>
    <property type="match status" value="1"/>
</dbReference>
<evidence type="ECO:0000256" key="1">
    <source>
        <dbReference type="ARBA" id="ARBA00023125"/>
    </source>
</evidence>
<dbReference type="SUPFAM" id="SSF47413">
    <property type="entry name" value="lambda repressor-like DNA-binding domains"/>
    <property type="match status" value="1"/>
</dbReference>
<dbReference type="OrthoDB" id="3174593at2"/>
<keyword evidence="1" id="KW-0238">DNA-binding</keyword>
<reference evidence="3 4" key="1">
    <citation type="journal article" date="2013" name="Genome Announc.">
        <title>Draft Genome Sequence of an Alphaproteobacterium, Caenispirillum salinarum AK4(T), Isolated from a Solar Saltern.</title>
        <authorList>
            <person name="Khatri I."/>
            <person name="Singh A."/>
            <person name="Korpole S."/>
            <person name="Pinnaka A.K."/>
            <person name="Subramanian S."/>
        </authorList>
    </citation>
    <scope>NUCLEOTIDE SEQUENCE [LARGE SCALE GENOMIC DNA]</scope>
    <source>
        <strain evidence="3 4">AK4</strain>
    </source>
</reference>
<dbReference type="InterPro" id="IPR010982">
    <property type="entry name" value="Lambda_DNA-bd_dom_sf"/>
</dbReference>
<protein>
    <submittedName>
        <fullName evidence="3">HigA protein (Antitoxin to HigB)</fullName>
    </submittedName>
</protein>
<evidence type="ECO:0000313" key="3">
    <source>
        <dbReference type="EMBL" id="EKV32238.1"/>
    </source>
</evidence>
<dbReference type="Pfam" id="PF01381">
    <property type="entry name" value="HTH_3"/>
    <property type="match status" value="1"/>
</dbReference>
<dbReference type="Proteomes" id="UP000009881">
    <property type="component" value="Unassembled WGS sequence"/>
</dbReference>